<feature type="domain" description="PORR" evidence="4">
    <location>
        <begin position="82"/>
        <end position="410"/>
    </location>
</feature>
<reference evidence="5" key="1">
    <citation type="submission" date="2022-08" db="EMBL/GenBank/DDBJ databases">
        <authorList>
            <person name="Marques A."/>
        </authorList>
    </citation>
    <scope>NUCLEOTIDE SEQUENCE</scope>
    <source>
        <strain evidence="5">RhyPub2mFocal</strain>
        <tissue evidence="5">Leaves</tissue>
    </source>
</reference>
<feature type="repeat" description="PPR" evidence="3">
    <location>
        <begin position="427"/>
        <end position="461"/>
    </location>
</feature>
<proteinExistence type="predicted"/>
<sequence>MAQICKRPVVVFLQTTRGSRLRLDLFSLPWRTELNPSFPNRNAVMIILKRPKHHFHVTLVQSMAMSTYSRSTGRRPKQKVYHREPGLDKAMDLRKKPLLMLRLRSLILASKTRSILLRDLEKEVGFVQKWNFMCLIERHPTIFKVTGGQTGGPVSVRLTDKAEKVSSEEAKVRQVMEPILVNKLKKLLMMSMDCQIPLEKIDLIQSELGLPENYKNDLIPKYPDFFAYRKIKDRDYLCLESWDSSVAITAREEKLDLEKAALMNPKIIPKDGNFVGPFAFKLKFSPGFRPNKNYLEEVVRWQKMAFPSPYLNARQVEPATPQARKRAVAVLHELLSLTTEKILTSDKIDAFHNEYQLPCRLLLCLVKNHGIFYLTNKGARSTIFLKEGYEGSDLVEKCPLLRFRERFAALSCDEMINEMNEHGFQSDLATSTMHVNLLCQSRRLEEACMVFEEMFQRGIVPQYITYLHIRCL</sequence>
<dbReference type="EMBL" id="JAMFTS010000001">
    <property type="protein sequence ID" value="KAJ4806547.1"/>
    <property type="molecule type" value="Genomic_DNA"/>
</dbReference>
<dbReference type="Pfam" id="PF11955">
    <property type="entry name" value="PORR"/>
    <property type="match status" value="1"/>
</dbReference>
<comment type="caution">
    <text evidence="5">The sequence shown here is derived from an EMBL/GenBank/DDBJ whole genome shotgun (WGS) entry which is preliminary data.</text>
</comment>
<evidence type="ECO:0000256" key="1">
    <source>
        <dbReference type="ARBA" id="ARBA00022737"/>
    </source>
</evidence>
<dbReference type="AlphaFoldDB" id="A0AAV8GT93"/>
<dbReference type="InterPro" id="IPR045040">
    <property type="entry name" value="PORR_fam"/>
</dbReference>
<dbReference type="PROSITE" id="PS51375">
    <property type="entry name" value="PPR"/>
    <property type="match status" value="1"/>
</dbReference>
<dbReference type="PANTHER" id="PTHR31476:SF11">
    <property type="entry name" value="UBIQUITIN CARBOXYL-TERMINAL HYDROLASE FAMILY PROTEIN"/>
    <property type="match status" value="1"/>
</dbReference>
<keyword evidence="2" id="KW-0809">Transit peptide</keyword>
<keyword evidence="5" id="KW-0378">Hydrolase</keyword>
<dbReference type="InterPro" id="IPR002885">
    <property type="entry name" value="PPR_rpt"/>
</dbReference>
<dbReference type="InterPro" id="IPR011990">
    <property type="entry name" value="TPR-like_helical_dom_sf"/>
</dbReference>
<dbReference type="GO" id="GO:0016787">
    <property type="term" value="F:hydrolase activity"/>
    <property type="evidence" value="ECO:0007669"/>
    <property type="project" value="UniProtKB-KW"/>
</dbReference>
<dbReference type="InterPro" id="IPR021099">
    <property type="entry name" value="PORR_domain"/>
</dbReference>
<evidence type="ECO:0000256" key="2">
    <source>
        <dbReference type="ARBA" id="ARBA00022946"/>
    </source>
</evidence>
<gene>
    <name evidence="5" type="ORF">LUZ62_019113</name>
</gene>
<dbReference type="Gene3D" id="1.25.40.10">
    <property type="entry name" value="Tetratricopeptide repeat domain"/>
    <property type="match status" value="1"/>
</dbReference>
<dbReference type="Proteomes" id="UP001140206">
    <property type="component" value="Chromosome 1"/>
</dbReference>
<organism evidence="5 6">
    <name type="scientific">Rhynchospora pubera</name>
    <dbReference type="NCBI Taxonomy" id="906938"/>
    <lineage>
        <taxon>Eukaryota</taxon>
        <taxon>Viridiplantae</taxon>
        <taxon>Streptophyta</taxon>
        <taxon>Embryophyta</taxon>
        <taxon>Tracheophyta</taxon>
        <taxon>Spermatophyta</taxon>
        <taxon>Magnoliopsida</taxon>
        <taxon>Liliopsida</taxon>
        <taxon>Poales</taxon>
        <taxon>Cyperaceae</taxon>
        <taxon>Cyperoideae</taxon>
        <taxon>Rhynchosporeae</taxon>
        <taxon>Rhynchospora</taxon>
    </lineage>
</organism>
<dbReference type="PANTHER" id="PTHR31476">
    <property type="entry name" value="PROTEIN WHAT'S THIS FACTOR 1 HOMOLOG, CHLOROPLASTIC"/>
    <property type="match status" value="1"/>
</dbReference>
<evidence type="ECO:0000313" key="5">
    <source>
        <dbReference type="EMBL" id="KAJ4806547.1"/>
    </source>
</evidence>
<evidence type="ECO:0000256" key="3">
    <source>
        <dbReference type="PROSITE-ProRule" id="PRU00708"/>
    </source>
</evidence>
<accession>A0AAV8GT93</accession>
<dbReference type="NCBIfam" id="TIGR00756">
    <property type="entry name" value="PPR"/>
    <property type="match status" value="1"/>
</dbReference>
<evidence type="ECO:0000259" key="4">
    <source>
        <dbReference type="Pfam" id="PF11955"/>
    </source>
</evidence>
<dbReference type="GO" id="GO:0003723">
    <property type="term" value="F:RNA binding"/>
    <property type="evidence" value="ECO:0007669"/>
    <property type="project" value="InterPro"/>
</dbReference>
<protein>
    <submittedName>
        <fullName evidence="5">Ubiquitin carboxyl-terminal hydrolase family protein</fullName>
    </submittedName>
</protein>
<evidence type="ECO:0000313" key="6">
    <source>
        <dbReference type="Proteomes" id="UP001140206"/>
    </source>
</evidence>
<keyword evidence="1" id="KW-0677">Repeat</keyword>
<keyword evidence="6" id="KW-1185">Reference proteome</keyword>
<name>A0AAV8GT93_9POAL</name>